<comment type="caution">
    <text evidence="1">The sequence shown here is derived from an EMBL/GenBank/DDBJ whole genome shotgun (WGS) entry which is preliminary data.</text>
</comment>
<proteinExistence type="predicted"/>
<dbReference type="EMBL" id="JAMQAW010000025">
    <property type="protein sequence ID" value="MCM2390585.1"/>
    <property type="molecule type" value="Genomic_DNA"/>
</dbReference>
<dbReference type="RefSeq" id="WP_250920921.1">
    <property type="nucleotide sequence ID" value="NZ_JAMQAW010000025.1"/>
</dbReference>
<reference evidence="1" key="1">
    <citation type="submission" date="2022-06" db="EMBL/GenBank/DDBJ databases">
        <title>Genome public.</title>
        <authorList>
            <person name="Sun Q."/>
        </authorList>
    </citation>
    <scope>NUCLEOTIDE SEQUENCE</scope>
    <source>
        <strain evidence="1">CWNU-1</strain>
    </source>
</reference>
<evidence type="ECO:0000313" key="2">
    <source>
        <dbReference type="Proteomes" id="UP001431429"/>
    </source>
</evidence>
<accession>A0ABT0UQ75</accession>
<protein>
    <submittedName>
        <fullName evidence="1">Fic family toxin-antitoxin system, toxin component</fullName>
    </submittedName>
</protein>
<evidence type="ECO:0000313" key="1">
    <source>
        <dbReference type="EMBL" id="MCM2390585.1"/>
    </source>
</evidence>
<sequence length="132" mass="14348">MTEPEGDEPESHRIDVSFLLHAAELLPGDPQVDDYGPLYAAVARVYARAMDRDIYSSQHLKAAALLQTLAKMPCLEHSNEAFAWHSTEAFLALGGHVLGYTPKAAVALVQEAASGALDVARINRQLHAWTVV</sequence>
<dbReference type="Gene3D" id="1.20.120.1870">
    <property type="entry name" value="Fic/DOC protein, Fido domain"/>
    <property type="match status" value="1"/>
</dbReference>
<keyword evidence="2" id="KW-1185">Reference proteome</keyword>
<name>A0ABT0UQ75_9ACTN</name>
<dbReference type="InterPro" id="IPR053737">
    <property type="entry name" value="Type_II_TA_Toxin"/>
</dbReference>
<organism evidence="1 2">
    <name type="scientific">Streptomyces albipurpureus</name>
    <dbReference type="NCBI Taxonomy" id="2897419"/>
    <lineage>
        <taxon>Bacteria</taxon>
        <taxon>Bacillati</taxon>
        <taxon>Actinomycetota</taxon>
        <taxon>Actinomycetes</taxon>
        <taxon>Kitasatosporales</taxon>
        <taxon>Streptomycetaceae</taxon>
        <taxon>Streptomyces</taxon>
    </lineage>
</organism>
<dbReference type="Proteomes" id="UP001431429">
    <property type="component" value="Unassembled WGS sequence"/>
</dbReference>
<gene>
    <name evidence="1" type="ORF">NBG84_20170</name>
</gene>